<sequence length="273" mass="31670">MSNWFDPNKSFFKLPVVYLTIIITIIVAVVVSFFIYKYSNLYFKINYVGFNNVLEYFRVPISILAMLIPIVAVFAANHRSEQTREQIKISSEQNNFVNYYKHLEEFLKYFKEHTTKDVKFKSHNRLHSVLFPLAKKGKYHIEGSIIIRITSAIDDVYHLLQMLNNEEIRINKENSVAKIKNILLILNDLNELFDVDVATTNVHKGSIGSSIAIEKRVGGLNYIHSDFCRLINELNAIMKFDSGFIGFFNMNKLTKIQKCGISVNYTPVNENYM</sequence>
<gene>
    <name evidence="2" type="ORF">F5I99_07390</name>
</gene>
<keyword evidence="3" id="KW-1185">Reference proteome</keyword>
<keyword evidence="1" id="KW-1133">Transmembrane helix</keyword>
<keyword evidence="1" id="KW-0812">Transmembrane</keyword>
<keyword evidence="1" id="KW-0472">Membrane</keyword>
<accession>A0A5J6LDL8</accession>
<feature type="transmembrane region" description="Helical" evidence="1">
    <location>
        <begin position="56"/>
        <end position="76"/>
    </location>
</feature>
<dbReference type="Proteomes" id="UP000325606">
    <property type="component" value="Chromosome"/>
</dbReference>
<evidence type="ECO:0000313" key="2">
    <source>
        <dbReference type="EMBL" id="QEW06341.1"/>
    </source>
</evidence>
<evidence type="ECO:0000313" key="3">
    <source>
        <dbReference type="Proteomes" id="UP000325606"/>
    </source>
</evidence>
<feature type="transmembrane region" description="Helical" evidence="1">
    <location>
        <begin position="12"/>
        <end position="36"/>
    </location>
</feature>
<dbReference type="RefSeq" id="WP_151054587.1">
    <property type="nucleotide sequence ID" value="NZ_CP044222.1"/>
</dbReference>
<protein>
    <submittedName>
        <fullName evidence="2">Uncharacterized protein</fullName>
    </submittedName>
</protein>
<dbReference type="KEGG" id="nik:F5I99_07390"/>
<evidence type="ECO:0000256" key="1">
    <source>
        <dbReference type="SAM" id="Phobius"/>
    </source>
</evidence>
<name>A0A5J6LDL8_9GAMM</name>
<dbReference type="AlphaFoldDB" id="A0A5J6LDL8"/>
<reference evidence="2 3" key="1">
    <citation type="submission" date="2019-09" db="EMBL/GenBank/DDBJ databases">
        <title>Nitrincola iocasae sp. nov., a bacterium isolated from the sediment collected at a cold seep field in South China Sea.</title>
        <authorList>
            <person name="Zhang H."/>
            <person name="Wang H."/>
            <person name="Li C."/>
        </authorList>
    </citation>
    <scope>NUCLEOTIDE SEQUENCE [LARGE SCALE GENOMIC DNA]</scope>
    <source>
        <strain evidence="2 3">KXZD1103</strain>
    </source>
</reference>
<dbReference type="EMBL" id="CP044222">
    <property type="protein sequence ID" value="QEW06341.1"/>
    <property type="molecule type" value="Genomic_DNA"/>
</dbReference>
<proteinExistence type="predicted"/>
<organism evidence="2 3">
    <name type="scientific">Nitrincola iocasae</name>
    <dbReference type="NCBI Taxonomy" id="2614693"/>
    <lineage>
        <taxon>Bacteria</taxon>
        <taxon>Pseudomonadati</taxon>
        <taxon>Pseudomonadota</taxon>
        <taxon>Gammaproteobacteria</taxon>
        <taxon>Oceanospirillales</taxon>
        <taxon>Oceanospirillaceae</taxon>
        <taxon>Nitrincola</taxon>
    </lineage>
</organism>